<keyword evidence="2" id="KW-0680">Restriction system</keyword>
<gene>
    <name evidence="7" type="ORF">J2Z71_001661</name>
</gene>
<keyword evidence="3" id="KW-0238">DNA-binding</keyword>
<feature type="domain" description="Type I restriction modification DNA specificity" evidence="5">
    <location>
        <begin position="365"/>
        <end position="548"/>
    </location>
</feature>
<dbReference type="Gene3D" id="3.40.50.150">
    <property type="entry name" value="Vaccinia Virus protein VP39"/>
    <property type="match status" value="1"/>
</dbReference>
<evidence type="ECO:0000256" key="3">
    <source>
        <dbReference type="ARBA" id="ARBA00023125"/>
    </source>
</evidence>
<evidence type="ECO:0000256" key="1">
    <source>
        <dbReference type="ARBA" id="ARBA00010923"/>
    </source>
</evidence>
<evidence type="ECO:0000313" key="7">
    <source>
        <dbReference type="EMBL" id="MBP2026103.1"/>
    </source>
</evidence>
<dbReference type="SUPFAM" id="SSF116734">
    <property type="entry name" value="DNA methylase specificity domain"/>
    <property type="match status" value="1"/>
</dbReference>
<dbReference type="RefSeq" id="WP_210062038.1">
    <property type="nucleotide sequence ID" value="NZ_JAGGLJ010000021.1"/>
</dbReference>
<keyword evidence="4" id="KW-0175">Coiled coil</keyword>
<dbReference type="Pfam" id="PF02384">
    <property type="entry name" value="N6_Mtase"/>
    <property type="match status" value="1"/>
</dbReference>
<feature type="coiled-coil region" evidence="4">
    <location>
        <begin position="531"/>
        <end position="558"/>
    </location>
</feature>
<dbReference type="InterPro" id="IPR052021">
    <property type="entry name" value="Type-I_RS_S_subunit"/>
</dbReference>
<dbReference type="GO" id="GO:0032259">
    <property type="term" value="P:methylation"/>
    <property type="evidence" value="ECO:0007669"/>
    <property type="project" value="UniProtKB-KW"/>
</dbReference>
<dbReference type="EC" id="2.1.1.72" evidence="7"/>
<dbReference type="Gene3D" id="3.90.220.20">
    <property type="entry name" value="DNA methylase specificity domains"/>
    <property type="match status" value="1"/>
</dbReference>
<dbReference type="GO" id="GO:0009007">
    <property type="term" value="F:site-specific DNA-methyltransferase (adenine-specific) activity"/>
    <property type="evidence" value="ECO:0007669"/>
    <property type="project" value="UniProtKB-EC"/>
</dbReference>
<accession>A0ABS4KEB2</accession>
<dbReference type="InterPro" id="IPR003356">
    <property type="entry name" value="DNA_methylase_A-5"/>
</dbReference>
<name>A0ABS4KEB2_9FIRM</name>
<dbReference type="Pfam" id="PF01420">
    <property type="entry name" value="Methylase_S"/>
    <property type="match status" value="1"/>
</dbReference>
<organism evidence="7 8">
    <name type="scientific">Peptoniphilus stercorisuis</name>
    <dbReference type="NCBI Taxonomy" id="1436965"/>
    <lineage>
        <taxon>Bacteria</taxon>
        <taxon>Bacillati</taxon>
        <taxon>Bacillota</taxon>
        <taxon>Tissierellia</taxon>
        <taxon>Tissierellales</taxon>
        <taxon>Peptoniphilaceae</taxon>
        <taxon>Peptoniphilus</taxon>
    </lineage>
</organism>
<dbReference type="Proteomes" id="UP001519306">
    <property type="component" value="Unassembled WGS sequence"/>
</dbReference>
<dbReference type="InterPro" id="IPR000055">
    <property type="entry name" value="Restrct_endonuc_typeI_TRD"/>
</dbReference>
<reference evidence="7 8" key="1">
    <citation type="submission" date="2021-03" db="EMBL/GenBank/DDBJ databases">
        <title>Genomic Encyclopedia of Type Strains, Phase IV (KMG-IV): sequencing the most valuable type-strain genomes for metagenomic binning, comparative biology and taxonomic classification.</title>
        <authorList>
            <person name="Goeker M."/>
        </authorList>
    </citation>
    <scope>NUCLEOTIDE SEQUENCE [LARGE SCALE GENOMIC DNA]</scope>
    <source>
        <strain evidence="7 8">DSM 27563</strain>
    </source>
</reference>
<dbReference type="PANTHER" id="PTHR30408">
    <property type="entry name" value="TYPE-1 RESTRICTION ENZYME ECOKI SPECIFICITY PROTEIN"/>
    <property type="match status" value="1"/>
</dbReference>
<keyword evidence="7" id="KW-0808">Transferase</keyword>
<dbReference type="InterPro" id="IPR044946">
    <property type="entry name" value="Restrct_endonuc_typeI_TRD_sf"/>
</dbReference>
<sequence length="569" mass="66407">MYNQRKKEVISRLKDTLDRLSMNKLSELDLNSILYVAYLEKMTNKSLDDLEDLDLKFHTKLIYSKYDNQIKELSKLFSTDDLKELLLSNDKEELVNEKLELRFLNDGIYKLIIDLLEIEKNDKIGDFQLNSFSNFEYIIENKNYNLIDIYESDMQKALIYKMRNDVLEGDAKIIESNILDENIDKKYTKILSPMRFQTQISEKQKFILSEKYPQIENRYNRSVGWADILSSLLYLDENGKLISLTLSLAMYSSLEKNIRQYFVENGLIESVISLPRNLLNGTGIESTILVISKNNTSINFVDAKDVYTSVNRVEKDLYQENREDILNLIGKKSNNSRVVSVEEVKEKDYILDPKRYLTEISFKEEVLLGNIAMISRGSNITNKEMERYKSDQKTKYRFLNLVDIQAGRIKDTAISLKESLVESNSRLDQKNKLEKGQLLLSRTGNPIRIAIVEDIEDEVWFYSGNIYSISLDPNKYNPYYLKIFLESELGQKVLDQISLGSAIPNISMKDLNEIKLPYVDIEKQNKIADLYLNYEKKIREKEKELESLKLNRQRDLADIVSREEIGLCN</sequence>
<keyword evidence="7" id="KW-0489">Methyltransferase</keyword>
<dbReference type="InterPro" id="IPR029063">
    <property type="entry name" value="SAM-dependent_MTases_sf"/>
</dbReference>
<dbReference type="SUPFAM" id="SSF53335">
    <property type="entry name" value="S-adenosyl-L-methionine-dependent methyltransferases"/>
    <property type="match status" value="1"/>
</dbReference>
<proteinExistence type="inferred from homology"/>
<evidence type="ECO:0000259" key="6">
    <source>
        <dbReference type="Pfam" id="PF02384"/>
    </source>
</evidence>
<protein>
    <submittedName>
        <fullName evidence="7">Type I restriction enzyme M protein</fullName>
        <ecNumber evidence="7">2.1.1.72</ecNumber>
    </submittedName>
</protein>
<evidence type="ECO:0000313" key="8">
    <source>
        <dbReference type="Proteomes" id="UP001519306"/>
    </source>
</evidence>
<evidence type="ECO:0000256" key="4">
    <source>
        <dbReference type="SAM" id="Coils"/>
    </source>
</evidence>
<dbReference type="EMBL" id="JAGGLJ010000021">
    <property type="protein sequence ID" value="MBP2026103.1"/>
    <property type="molecule type" value="Genomic_DNA"/>
</dbReference>
<comment type="caution">
    <text evidence="7">The sequence shown here is derived from an EMBL/GenBank/DDBJ whole genome shotgun (WGS) entry which is preliminary data.</text>
</comment>
<comment type="similarity">
    <text evidence="1">Belongs to the type-I restriction system S methylase family.</text>
</comment>
<feature type="domain" description="DNA methylase adenine-specific" evidence="6">
    <location>
        <begin position="172"/>
        <end position="364"/>
    </location>
</feature>
<evidence type="ECO:0000256" key="2">
    <source>
        <dbReference type="ARBA" id="ARBA00022747"/>
    </source>
</evidence>
<keyword evidence="8" id="KW-1185">Reference proteome</keyword>
<dbReference type="PANTHER" id="PTHR30408:SF12">
    <property type="entry name" value="TYPE I RESTRICTION ENZYME MJAVIII SPECIFICITY SUBUNIT"/>
    <property type="match status" value="1"/>
</dbReference>
<evidence type="ECO:0000259" key="5">
    <source>
        <dbReference type="Pfam" id="PF01420"/>
    </source>
</evidence>